<dbReference type="EMBL" id="AP019735">
    <property type="protein sequence ID" value="BBL04276.1"/>
    <property type="molecule type" value="Genomic_DNA"/>
</dbReference>
<evidence type="ECO:0000259" key="7">
    <source>
        <dbReference type="Pfam" id="PF04024"/>
    </source>
</evidence>
<organism evidence="9 10">
    <name type="scientific">Alistipes communis</name>
    <dbReference type="NCBI Taxonomy" id="2585118"/>
    <lineage>
        <taxon>Bacteria</taxon>
        <taxon>Pseudomonadati</taxon>
        <taxon>Bacteroidota</taxon>
        <taxon>Bacteroidia</taxon>
        <taxon>Bacteroidales</taxon>
        <taxon>Rikenellaceae</taxon>
        <taxon>Alistipes</taxon>
    </lineage>
</organism>
<dbReference type="OrthoDB" id="5772680at2"/>
<evidence type="ECO:0000256" key="6">
    <source>
        <dbReference type="SAM" id="Phobius"/>
    </source>
</evidence>
<dbReference type="Pfam" id="PF04024">
    <property type="entry name" value="PspC"/>
    <property type="match status" value="1"/>
</dbReference>
<dbReference type="PANTHER" id="PTHR33885:SF3">
    <property type="entry name" value="PHAGE SHOCK PROTEIN C"/>
    <property type="match status" value="1"/>
</dbReference>
<feature type="domain" description="Phage shock protein PspC N-terminal" evidence="7">
    <location>
        <begin position="101"/>
        <end position="177"/>
    </location>
</feature>
<dbReference type="Pfam" id="PF22571">
    <property type="entry name" value="LiaI-LiaF-TM_PspC"/>
    <property type="match status" value="1"/>
</dbReference>
<feature type="transmembrane region" description="Helical" evidence="6">
    <location>
        <begin position="277"/>
        <end position="298"/>
    </location>
</feature>
<evidence type="ECO:0000256" key="2">
    <source>
        <dbReference type="ARBA" id="ARBA00022475"/>
    </source>
</evidence>
<keyword evidence="3 6" id="KW-0812">Transmembrane</keyword>
<evidence type="ECO:0000256" key="3">
    <source>
        <dbReference type="ARBA" id="ARBA00022692"/>
    </source>
</evidence>
<name>A0A4Y1WVK8_9BACT</name>
<feature type="transmembrane region" description="Helical" evidence="6">
    <location>
        <begin position="156"/>
        <end position="175"/>
    </location>
</feature>
<sequence>MKEVKKCSISGIAFTLDADAYALLSRYLDSLKATYAETADGDEIVADIEARIAELILSQQENSRVVETPLLRQIISQMGTAEDISSESETDAAKKQPRIPRRLYRDTENARLGGVCAGLGRYFDVDPTWVRLTLFAPLLLLILVEVLPFSGTLSTFFSNLFGVFVLGYFIMWFAVPAARSARQKLEMEGEPITVRSIREKTVRDSETNSDVKSIVARVIYALGQLALIVIKIFIGFFIFGLTFAACILLIVLFALIFGDPGGSGTLSIAGWTMTTTAMGVMGLLTVLIPLLLLIYILFCLIASRKPSGRATLIVFLLWILTIVATGGLILREYGGEQRHRLHELFDEARDELRDREIDRMQEWVAADTVSVIATEPAPQTAPASDSAHRITIKGPKKQKVDIRVTEHSVDIDFDDESYE</sequence>
<evidence type="ECO:0000259" key="8">
    <source>
        <dbReference type="Pfam" id="PF22571"/>
    </source>
</evidence>
<keyword evidence="4 6" id="KW-1133">Transmembrane helix</keyword>
<dbReference type="GeneID" id="78342306"/>
<reference evidence="10" key="1">
    <citation type="submission" date="2019-06" db="EMBL/GenBank/DDBJ databases">
        <title>Alistipes onderdonkii subsp. vulgaris subsp. nov., Alistipes dispar sp. nov. and Alistipes communis sp. nov., isolated from human faeces, and creation of Alistipes onderdonkii subsp. onderdonkii subsp. nov.</title>
        <authorList>
            <person name="Sakamoto M."/>
            <person name="Ikeyama N."/>
            <person name="Ogata Y."/>
            <person name="Suda W."/>
            <person name="Iino T."/>
            <person name="Hattori M."/>
            <person name="Ohkuma M."/>
        </authorList>
    </citation>
    <scope>NUCLEOTIDE SEQUENCE [LARGE SCALE GENOMIC DNA]</scope>
    <source>
        <strain evidence="10">5CBH24</strain>
    </source>
</reference>
<dbReference type="KEGG" id="acou:A5CBH24_15890"/>
<keyword evidence="2" id="KW-1003">Cell membrane</keyword>
<evidence type="ECO:0000256" key="1">
    <source>
        <dbReference type="ARBA" id="ARBA00004162"/>
    </source>
</evidence>
<dbReference type="InterPro" id="IPR052027">
    <property type="entry name" value="PspC"/>
</dbReference>
<keyword evidence="10" id="KW-1185">Reference proteome</keyword>
<dbReference type="AlphaFoldDB" id="A0A4Y1WVK8"/>
<evidence type="ECO:0000256" key="5">
    <source>
        <dbReference type="ARBA" id="ARBA00023136"/>
    </source>
</evidence>
<dbReference type="Proteomes" id="UP000318946">
    <property type="component" value="Chromosome"/>
</dbReference>
<evidence type="ECO:0000256" key="4">
    <source>
        <dbReference type="ARBA" id="ARBA00022989"/>
    </source>
</evidence>
<gene>
    <name evidence="9" type="ORF">A5CBH24_15890</name>
</gene>
<dbReference type="InterPro" id="IPR007168">
    <property type="entry name" value="Phageshock_PspC_N"/>
</dbReference>
<feature type="domain" description="PspC-related transmembrane region" evidence="8">
    <location>
        <begin position="216"/>
        <end position="329"/>
    </location>
</feature>
<feature type="transmembrane region" description="Helical" evidence="6">
    <location>
        <begin position="232"/>
        <end position="257"/>
    </location>
</feature>
<evidence type="ECO:0000313" key="10">
    <source>
        <dbReference type="Proteomes" id="UP000318946"/>
    </source>
</evidence>
<protein>
    <submittedName>
        <fullName evidence="9">Uncharacterized protein</fullName>
    </submittedName>
</protein>
<dbReference type="PANTHER" id="PTHR33885">
    <property type="entry name" value="PHAGE SHOCK PROTEIN C"/>
    <property type="match status" value="1"/>
</dbReference>
<feature type="transmembrane region" description="Helical" evidence="6">
    <location>
        <begin position="129"/>
        <end position="150"/>
    </location>
</feature>
<dbReference type="GO" id="GO:0005886">
    <property type="term" value="C:plasma membrane"/>
    <property type="evidence" value="ECO:0007669"/>
    <property type="project" value="UniProtKB-SubCell"/>
</dbReference>
<evidence type="ECO:0000313" key="9">
    <source>
        <dbReference type="EMBL" id="BBL04276.1"/>
    </source>
</evidence>
<accession>A0A4Y1WVK8</accession>
<proteinExistence type="predicted"/>
<keyword evidence="5 6" id="KW-0472">Membrane</keyword>
<feature type="transmembrane region" description="Helical" evidence="6">
    <location>
        <begin position="310"/>
        <end position="330"/>
    </location>
</feature>
<dbReference type="RefSeq" id="WP_141412768.1">
    <property type="nucleotide sequence ID" value="NZ_AP019735.1"/>
</dbReference>
<comment type="subcellular location">
    <subcellularLocation>
        <location evidence="1">Cell membrane</location>
        <topology evidence="1">Single-pass membrane protein</topology>
    </subcellularLocation>
</comment>
<dbReference type="InterPro" id="IPR054321">
    <property type="entry name" value="PspC-rel_TM"/>
</dbReference>